<organism evidence="1 2">
    <name type="scientific">Candidatus Yanofskybacteria bacterium RIFCSPHIGHO2_01_FULL_44_17</name>
    <dbReference type="NCBI Taxonomy" id="1802668"/>
    <lineage>
        <taxon>Bacteria</taxon>
        <taxon>Candidatus Yanofskyibacteriota</taxon>
    </lineage>
</organism>
<evidence type="ECO:0000313" key="2">
    <source>
        <dbReference type="Proteomes" id="UP000177507"/>
    </source>
</evidence>
<dbReference type="EMBL" id="MGJI01000028">
    <property type="protein sequence ID" value="OGN03916.1"/>
    <property type="molecule type" value="Genomic_DNA"/>
</dbReference>
<comment type="caution">
    <text evidence="1">The sequence shown here is derived from an EMBL/GenBank/DDBJ whole genome shotgun (WGS) entry which is preliminary data.</text>
</comment>
<sequence>MSLNITVQSIPKHPKKILVEMDAEKFERLAAGLGLFSGDFIDSVTRAERDYKNKRYEKIESLKDLK</sequence>
<dbReference type="Proteomes" id="UP000177507">
    <property type="component" value="Unassembled WGS sequence"/>
</dbReference>
<evidence type="ECO:0000313" key="1">
    <source>
        <dbReference type="EMBL" id="OGN03916.1"/>
    </source>
</evidence>
<protein>
    <submittedName>
        <fullName evidence="1">Uncharacterized protein</fullName>
    </submittedName>
</protein>
<dbReference type="STRING" id="1802668.A2831_02405"/>
<accession>A0A1F8EV50</accession>
<dbReference type="AlphaFoldDB" id="A0A1F8EV50"/>
<proteinExistence type="predicted"/>
<name>A0A1F8EV50_9BACT</name>
<reference evidence="1 2" key="1">
    <citation type="journal article" date="2016" name="Nat. Commun.">
        <title>Thousands of microbial genomes shed light on interconnected biogeochemical processes in an aquifer system.</title>
        <authorList>
            <person name="Anantharaman K."/>
            <person name="Brown C.T."/>
            <person name="Hug L.A."/>
            <person name="Sharon I."/>
            <person name="Castelle C.J."/>
            <person name="Probst A.J."/>
            <person name="Thomas B.C."/>
            <person name="Singh A."/>
            <person name="Wilkins M.J."/>
            <person name="Karaoz U."/>
            <person name="Brodie E.L."/>
            <person name="Williams K.H."/>
            <person name="Hubbard S.S."/>
            <person name="Banfield J.F."/>
        </authorList>
    </citation>
    <scope>NUCLEOTIDE SEQUENCE [LARGE SCALE GENOMIC DNA]</scope>
</reference>
<gene>
    <name evidence="1" type="ORF">A2831_02405</name>
</gene>